<evidence type="ECO:0000256" key="2">
    <source>
        <dbReference type="RuleBase" id="RU000363"/>
    </source>
</evidence>
<dbReference type="CDD" id="cd05233">
    <property type="entry name" value="SDR_c"/>
    <property type="match status" value="1"/>
</dbReference>
<dbReference type="InterPro" id="IPR002347">
    <property type="entry name" value="SDR_fam"/>
</dbReference>
<name>A0A964WSI8_9HYPH</name>
<dbReference type="EMBL" id="SPKJ01000007">
    <property type="protein sequence ID" value="MYZ46850.1"/>
    <property type="molecule type" value="Genomic_DNA"/>
</dbReference>
<evidence type="ECO:0000313" key="4">
    <source>
        <dbReference type="Proteomes" id="UP000773614"/>
    </source>
</evidence>
<reference evidence="3" key="1">
    <citation type="submission" date="2019-03" db="EMBL/GenBank/DDBJ databases">
        <title>Afifella sp. nov., isolated from activated sludge.</title>
        <authorList>
            <person name="Li Q."/>
            <person name="Liu Y."/>
        </authorList>
    </citation>
    <scope>NUCLEOTIDE SEQUENCE</scope>
    <source>
        <strain evidence="3">L72</strain>
    </source>
</reference>
<evidence type="ECO:0000313" key="3">
    <source>
        <dbReference type="EMBL" id="MYZ46850.1"/>
    </source>
</evidence>
<gene>
    <name evidence="3" type="ORF">E4O86_03865</name>
</gene>
<dbReference type="Pfam" id="PF00106">
    <property type="entry name" value="adh_short"/>
    <property type="match status" value="1"/>
</dbReference>
<sequence>MEDEKLKRVLLGFQERRCQAPSLPRGRPNLTVLDGKAVVFTGSGRGIGAACARSAASEGAKVVINDVAGNLVDKVVAEIREEGGQAIGFACDVSSSAEALKLISCCCDSFGRIDGLVNNAALIKHHSIDEMDEQDIDALLRVNVMGTIHCGRHAVARMKAQDGNASIVNVTSGSQMGLAGASVYSATKGAVASLTYSWALELDGSPIRVNAVSPYAETRMSQATDAFRHRKGEPARAAALPEPAANAPLVNFLLSDLSEGIIGQVFRLAGDELNTVTHPALLCPPAVRRDWSAQKIDAILKAELSGMLQPLGYQSVVQRPV</sequence>
<protein>
    <submittedName>
        <fullName evidence="3">SDR family oxidoreductase</fullName>
    </submittedName>
</protein>
<dbReference type="Proteomes" id="UP000773614">
    <property type="component" value="Unassembled WGS sequence"/>
</dbReference>
<dbReference type="PANTHER" id="PTHR42760:SF40">
    <property type="entry name" value="3-OXOACYL-[ACYL-CARRIER-PROTEIN] REDUCTASE, CHLOROPLASTIC"/>
    <property type="match status" value="1"/>
</dbReference>
<comment type="similarity">
    <text evidence="1 2">Belongs to the short-chain dehydrogenases/reductases (SDR) family.</text>
</comment>
<dbReference type="GO" id="GO:0016616">
    <property type="term" value="F:oxidoreductase activity, acting on the CH-OH group of donors, NAD or NADP as acceptor"/>
    <property type="evidence" value="ECO:0007669"/>
    <property type="project" value="TreeGrafter"/>
</dbReference>
<dbReference type="Gene3D" id="3.40.50.720">
    <property type="entry name" value="NAD(P)-binding Rossmann-like Domain"/>
    <property type="match status" value="1"/>
</dbReference>
<dbReference type="GO" id="GO:0030497">
    <property type="term" value="P:fatty acid elongation"/>
    <property type="evidence" value="ECO:0007669"/>
    <property type="project" value="TreeGrafter"/>
</dbReference>
<comment type="caution">
    <text evidence="3">The sequence shown here is derived from an EMBL/GenBank/DDBJ whole genome shotgun (WGS) entry which is preliminary data.</text>
</comment>
<keyword evidence="4" id="KW-1185">Reference proteome</keyword>
<organism evidence="3 4">
    <name type="scientific">Propylenella binzhouense</name>
    <dbReference type="NCBI Taxonomy" id="2555902"/>
    <lineage>
        <taxon>Bacteria</taxon>
        <taxon>Pseudomonadati</taxon>
        <taxon>Pseudomonadota</taxon>
        <taxon>Alphaproteobacteria</taxon>
        <taxon>Hyphomicrobiales</taxon>
        <taxon>Propylenellaceae</taxon>
        <taxon>Propylenella</taxon>
    </lineage>
</organism>
<accession>A0A964WSI8</accession>
<dbReference type="PRINTS" id="PR00081">
    <property type="entry name" value="GDHRDH"/>
</dbReference>
<dbReference type="SUPFAM" id="SSF51735">
    <property type="entry name" value="NAD(P)-binding Rossmann-fold domains"/>
    <property type="match status" value="1"/>
</dbReference>
<dbReference type="InterPro" id="IPR036291">
    <property type="entry name" value="NAD(P)-bd_dom_sf"/>
</dbReference>
<dbReference type="PRINTS" id="PR00080">
    <property type="entry name" value="SDRFAMILY"/>
</dbReference>
<dbReference type="PANTHER" id="PTHR42760">
    <property type="entry name" value="SHORT-CHAIN DEHYDROGENASES/REDUCTASES FAMILY MEMBER"/>
    <property type="match status" value="1"/>
</dbReference>
<proteinExistence type="inferred from homology"/>
<dbReference type="AlphaFoldDB" id="A0A964WSI8"/>
<dbReference type="FunFam" id="3.40.50.720:FF:000084">
    <property type="entry name" value="Short-chain dehydrogenase reductase"/>
    <property type="match status" value="1"/>
</dbReference>
<evidence type="ECO:0000256" key="1">
    <source>
        <dbReference type="ARBA" id="ARBA00006484"/>
    </source>
</evidence>